<evidence type="ECO:0000313" key="1">
    <source>
        <dbReference type="EMBL" id="KAK0659198.1"/>
    </source>
</evidence>
<proteinExistence type="predicted"/>
<dbReference type="EMBL" id="JAULSY010000187">
    <property type="protein sequence ID" value="KAK0659198.1"/>
    <property type="molecule type" value="Genomic_DNA"/>
</dbReference>
<accession>A0AA40D3I3</accession>
<sequence length="215" mass="23806">MTTRYTVQVEETDSDIKALHSNAYLLQIAKAVSSGGKPEFNVVYASKLLAPNMNVQWSTIYGLNWATEIPAQGATVSYSGKWKQCNLGDSYTLTQDGVWAVAQENANAKDSALNVASNDYAVAVHVLVGVQDPNTKAWTPIWVGKNKLLKGSHGEYEPIETVNIWYQQGDQTATMISNQATSVQAYDMPQHPVYFSYDATKGKWRTPQDNTFNFP</sequence>
<name>A0AA40D3I3_9PEZI</name>
<comment type="caution">
    <text evidence="1">The sequence shown here is derived from an EMBL/GenBank/DDBJ whole genome shotgun (WGS) entry which is preliminary data.</text>
</comment>
<gene>
    <name evidence="1" type="ORF">QBC41DRAFT_384611</name>
</gene>
<dbReference type="Proteomes" id="UP001174997">
    <property type="component" value="Unassembled WGS sequence"/>
</dbReference>
<keyword evidence="2" id="KW-1185">Reference proteome</keyword>
<protein>
    <submittedName>
        <fullName evidence="1">Uncharacterized protein</fullName>
    </submittedName>
</protein>
<organism evidence="1 2">
    <name type="scientific">Cercophora samala</name>
    <dbReference type="NCBI Taxonomy" id="330535"/>
    <lineage>
        <taxon>Eukaryota</taxon>
        <taxon>Fungi</taxon>
        <taxon>Dikarya</taxon>
        <taxon>Ascomycota</taxon>
        <taxon>Pezizomycotina</taxon>
        <taxon>Sordariomycetes</taxon>
        <taxon>Sordariomycetidae</taxon>
        <taxon>Sordariales</taxon>
        <taxon>Lasiosphaeriaceae</taxon>
        <taxon>Cercophora</taxon>
    </lineage>
</organism>
<dbReference type="AlphaFoldDB" id="A0AA40D3I3"/>
<reference evidence="1" key="1">
    <citation type="submission" date="2023-06" db="EMBL/GenBank/DDBJ databases">
        <title>Genome-scale phylogeny and comparative genomics of the fungal order Sordariales.</title>
        <authorList>
            <consortium name="Lawrence Berkeley National Laboratory"/>
            <person name="Hensen N."/>
            <person name="Bonometti L."/>
            <person name="Westerberg I."/>
            <person name="Brannstrom I.O."/>
            <person name="Guillou S."/>
            <person name="Cros-Aarteil S."/>
            <person name="Calhoun S."/>
            <person name="Haridas S."/>
            <person name="Kuo A."/>
            <person name="Mondo S."/>
            <person name="Pangilinan J."/>
            <person name="Riley R."/>
            <person name="Labutti K."/>
            <person name="Andreopoulos B."/>
            <person name="Lipzen A."/>
            <person name="Chen C."/>
            <person name="Yanf M."/>
            <person name="Daum C."/>
            <person name="Ng V."/>
            <person name="Clum A."/>
            <person name="Steindorff A."/>
            <person name="Ohm R."/>
            <person name="Martin F."/>
            <person name="Silar P."/>
            <person name="Natvig D."/>
            <person name="Lalanne C."/>
            <person name="Gautier V."/>
            <person name="Ament-Velasquez S.L."/>
            <person name="Kruys A."/>
            <person name="Hutchinson M.I."/>
            <person name="Powell A.J."/>
            <person name="Barry K."/>
            <person name="Miller A.N."/>
            <person name="Grigoriev I.V."/>
            <person name="Debuchy R."/>
            <person name="Gladieux P."/>
            <person name="Thoren M.H."/>
            <person name="Johannesson H."/>
        </authorList>
    </citation>
    <scope>NUCLEOTIDE SEQUENCE</scope>
    <source>
        <strain evidence="1">CBS 307.81</strain>
    </source>
</reference>
<evidence type="ECO:0000313" key="2">
    <source>
        <dbReference type="Proteomes" id="UP001174997"/>
    </source>
</evidence>